<feature type="region of interest" description="Disordered" evidence="7">
    <location>
        <begin position="1"/>
        <end position="24"/>
    </location>
</feature>
<dbReference type="Gene3D" id="3.40.50.300">
    <property type="entry name" value="P-loop containing nucleotide triphosphate hydrolases"/>
    <property type="match status" value="1"/>
</dbReference>
<evidence type="ECO:0000256" key="7">
    <source>
        <dbReference type="SAM" id="MobiDB-lite"/>
    </source>
</evidence>
<evidence type="ECO:0000256" key="2">
    <source>
        <dbReference type="ARBA" id="ARBA00005334"/>
    </source>
</evidence>
<dbReference type="EMBL" id="CP014244">
    <property type="protein sequence ID" value="AMD20384.1"/>
    <property type="molecule type" value="Genomic_DNA"/>
</dbReference>
<keyword evidence="5 6" id="KW-0539">Nucleus</keyword>
<evidence type="ECO:0000313" key="10">
    <source>
        <dbReference type="Proteomes" id="UP000243052"/>
    </source>
</evidence>
<reference evidence="9 10" key="1">
    <citation type="submission" date="2016-01" db="EMBL/GenBank/DDBJ databases">
        <title>Genome sequence of the yeast Holleya sinecauda.</title>
        <authorList>
            <person name="Dietrich F.S."/>
        </authorList>
    </citation>
    <scope>NUCLEOTIDE SEQUENCE [LARGE SCALE GENOMIC DNA]</scope>
    <source>
        <strain evidence="9 10">ATCC 58844</strain>
    </source>
</reference>
<dbReference type="SUPFAM" id="SSF52540">
    <property type="entry name" value="P-loop containing nucleoside triphosphate hydrolases"/>
    <property type="match status" value="1"/>
</dbReference>
<evidence type="ECO:0000256" key="3">
    <source>
        <dbReference type="ARBA" id="ARBA00022705"/>
    </source>
</evidence>
<evidence type="ECO:0000256" key="1">
    <source>
        <dbReference type="ARBA" id="ARBA00004123"/>
    </source>
</evidence>
<dbReference type="PANTHER" id="PTHR12087">
    <property type="entry name" value="ORIGIN RECOGNITION COMPLEX SUBUNIT 4"/>
    <property type="match status" value="1"/>
</dbReference>
<dbReference type="Proteomes" id="UP000243052">
    <property type="component" value="Chromosome iv"/>
</dbReference>
<dbReference type="AlphaFoldDB" id="A0A0X8HRZ7"/>
<dbReference type="InterPro" id="IPR027417">
    <property type="entry name" value="P-loop_NTPase"/>
</dbReference>
<name>A0A0X8HRZ7_9SACH</name>
<keyword evidence="3 6" id="KW-0235">DNA replication</keyword>
<dbReference type="GO" id="GO:0006270">
    <property type="term" value="P:DNA replication initiation"/>
    <property type="evidence" value="ECO:0007669"/>
    <property type="project" value="TreeGrafter"/>
</dbReference>
<organism evidence="9 10">
    <name type="scientific">Eremothecium sinecaudum</name>
    <dbReference type="NCBI Taxonomy" id="45286"/>
    <lineage>
        <taxon>Eukaryota</taxon>
        <taxon>Fungi</taxon>
        <taxon>Dikarya</taxon>
        <taxon>Ascomycota</taxon>
        <taxon>Saccharomycotina</taxon>
        <taxon>Saccharomycetes</taxon>
        <taxon>Saccharomycetales</taxon>
        <taxon>Saccharomycetaceae</taxon>
        <taxon>Eremothecium</taxon>
    </lineage>
</organism>
<dbReference type="GeneID" id="28723629"/>
<dbReference type="FunFam" id="3.40.50.300:FF:001499">
    <property type="entry name" value="Origin recognition complex subunit 4, putative"/>
    <property type="match status" value="1"/>
</dbReference>
<evidence type="ECO:0000259" key="8">
    <source>
        <dbReference type="Pfam" id="PF14629"/>
    </source>
</evidence>
<dbReference type="OrthoDB" id="343623at2759"/>
<dbReference type="InterPro" id="IPR032705">
    <property type="entry name" value="ORC4_C"/>
</dbReference>
<accession>A0A0X8HRZ7</accession>
<comment type="subcellular location">
    <subcellularLocation>
        <location evidence="1 6">Nucleus</location>
    </subcellularLocation>
</comment>
<sequence length="561" mass="63778">MDEIDNEFGPIKRSSTKVTPSKIIKDGLENHDQVRALKRIKLFTKDMHEQHKPNDDDITEKERYVLERLPLQIPFAKPDSMTSNESTESESLSEFQDLRIHLLRKLNNTLPVGDRTLPAFLRPAAMEIERTLKLSVIQKESNSVIVVSPRSSYKTSTVNYHLDALAQDHPKQFIVVRLNGDIHSENAAINSIATQLENELSRIRSTKDLDFQLSQGSLTEVFENVLKLLDSVAVQMGRRQTALPRAEKLTVIFIFDEIDKFAGPVRQTLLYNLFDMVEHARVPVCILGCTTKLNVLEFLEKRVKSRFSQRLIYLPQIAAFDEFQQETKSLLSANLDTPNASLWNTKVEAQIKDQDSPLSKIVKANYETFRDLALLRNAAFTLVSRATSMQSLLHAIETCEEINAYNTMQLSNSLHAKVRALSDLQLSILLAAARVALKNEENVNFNLACEEYTKMVKSMNSRIPTVVVANSKGVTLENTPHVWKKKDLKNIWETLIDLELVVEKGLIAIRQSAQSAFQATNHYTANGVMPYDLKTYQVPITLQELRRIVPKSSKLYSWTQI</sequence>
<keyword evidence="10" id="KW-1185">Reference proteome</keyword>
<evidence type="ECO:0000256" key="4">
    <source>
        <dbReference type="ARBA" id="ARBA00023125"/>
    </source>
</evidence>
<protein>
    <recommendedName>
        <fullName evidence="6">Origin recognition complex subunit 4</fullName>
    </recommendedName>
</protein>
<evidence type="ECO:0000313" key="9">
    <source>
        <dbReference type="EMBL" id="AMD20384.1"/>
    </source>
</evidence>
<evidence type="ECO:0000256" key="5">
    <source>
        <dbReference type="ARBA" id="ARBA00023242"/>
    </source>
</evidence>
<dbReference type="Pfam" id="PF14629">
    <property type="entry name" value="ORC4_C"/>
    <property type="match status" value="1"/>
</dbReference>
<comment type="similarity">
    <text evidence="2 6">Belongs to the ORC4 family.</text>
</comment>
<dbReference type="GO" id="GO:0003688">
    <property type="term" value="F:DNA replication origin binding"/>
    <property type="evidence" value="ECO:0007669"/>
    <property type="project" value="TreeGrafter"/>
</dbReference>
<dbReference type="GO" id="GO:0005664">
    <property type="term" value="C:nuclear origin of replication recognition complex"/>
    <property type="evidence" value="ECO:0007669"/>
    <property type="project" value="TreeGrafter"/>
</dbReference>
<dbReference type="RefSeq" id="XP_017987380.1">
    <property type="nucleotide sequence ID" value="XM_018132042.1"/>
</dbReference>
<keyword evidence="4 6" id="KW-0238">DNA-binding</keyword>
<comment type="function">
    <text evidence="6">Component of the origin recognition complex (ORC) that binds origins of replication.</text>
</comment>
<dbReference type="PANTHER" id="PTHR12087:SF0">
    <property type="entry name" value="ORIGIN RECOGNITION COMPLEX SUBUNIT 4"/>
    <property type="match status" value="1"/>
</dbReference>
<dbReference type="InterPro" id="IPR016527">
    <property type="entry name" value="ORC4"/>
</dbReference>
<dbReference type="PIRSF" id="PIRSF007858">
    <property type="entry name" value="ORC4"/>
    <property type="match status" value="1"/>
</dbReference>
<gene>
    <name evidence="9" type="ORF">AW171_hschr42276</name>
</gene>
<proteinExistence type="inferred from homology"/>
<dbReference type="STRING" id="45286.A0A0X8HRZ7"/>
<feature type="domain" description="Origin recognition complex subunit 4 C-terminal" evidence="8">
    <location>
        <begin position="336"/>
        <end position="549"/>
    </location>
</feature>
<evidence type="ECO:0000256" key="6">
    <source>
        <dbReference type="PIRNR" id="PIRNR007858"/>
    </source>
</evidence>